<evidence type="ECO:0000313" key="1">
    <source>
        <dbReference type="EMBL" id="KZV87021.1"/>
    </source>
</evidence>
<evidence type="ECO:0000313" key="2">
    <source>
        <dbReference type="Proteomes" id="UP000077266"/>
    </source>
</evidence>
<accession>A0A165EIL4</accession>
<dbReference type="OrthoDB" id="10685457at2759"/>
<evidence type="ECO:0008006" key="3">
    <source>
        <dbReference type="Google" id="ProtNLM"/>
    </source>
</evidence>
<keyword evidence="2" id="KW-1185">Reference proteome</keyword>
<dbReference type="InParanoid" id="A0A165EIL4"/>
<dbReference type="Proteomes" id="UP000077266">
    <property type="component" value="Unassembled WGS sequence"/>
</dbReference>
<sequence>MALAKISLLRQHLHHAHGLCIVIPQGPSVANLWQRVMAILRTTRAPILQVFGLVDQRRAGFVTGTASVPVLPRDLFAGYAPHLHTLAIVNVLLPHHPYPAFQALRTIRVQMDGLGAADYMRSTSTVDWLNDVGKFLPQEACYPELQHLDFATNLPLTPGIPAHKAVLENLECLIIADFDGIENLHRFLLAHPQPTRLHIYNAGGRSSVDWLFDSQTPVFLRVLTEYFCFPNPQHLVETRNDAGHTRQVKFNPANHAGGQAFMSENQRVTVLTGLIKVPIVVFADLTSLVIHERYWPPTPVTAPNLVDLTIFILQNSGEQCFWPGYKGLVNGGIDAQHRWIAPGLKSVTFAVPRSHGRFRARSHVFRQRDVSDYPLEARWLLLVVGIILGFSPSRPLELLRVKRMTVDGEDLPGSMLTILQSIVRRVEAISVNDEPDLPLSIADDMSQNVWFYTHWEKLFT</sequence>
<name>A0A165EIL4_EXIGL</name>
<proteinExistence type="predicted"/>
<gene>
    <name evidence="1" type="ORF">EXIGLDRAFT_724164</name>
</gene>
<reference evidence="1 2" key="1">
    <citation type="journal article" date="2016" name="Mol. Biol. Evol.">
        <title>Comparative Genomics of Early-Diverging Mushroom-Forming Fungi Provides Insights into the Origins of Lignocellulose Decay Capabilities.</title>
        <authorList>
            <person name="Nagy L.G."/>
            <person name="Riley R."/>
            <person name="Tritt A."/>
            <person name="Adam C."/>
            <person name="Daum C."/>
            <person name="Floudas D."/>
            <person name="Sun H."/>
            <person name="Yadav J.S."/>
            <person name="Pangilinan J."/>
            <person name="Larsson K.H."/>
            <person name="Matsuura K."/>
            <person name="Barry K."/>
            <person name="Labutti K."/>
            <person name="Kuo R."/>
            <person name="Ohm R.A."/>
            <person name="Bhattacharya S.S."/>
            <person name="Shirouzu T."/>
            <person name="Yoshinaga Y."/>
            <person name="Martin F.M."/>
            <person name="Grigoriev I.V."/>
            <person name="Hibbett D.S."/>
        </authorList>
    </citation>
    <scope>NUCLEOTIDE SEQUENCE [LARGE SCALE GENOMIC DNA]</scope>
    <source>
        <strain evidence="1 2">HHB12029</strain>
    </source>
</reference>
<organism evidence="1 2">
    <name type="scientific">Exidia glandulosa HHB12029</name>
    <dbReference type="NCBI Taxonomy" id="1314781"/>
    <lineage>
        <taxon>Eukaryota</taxon>
        <taxon>Fungi</taxon>
        <taxon>Dikarya</taxon>
        <taxon>Basidiomycota</taxon>
        <taxon>Agaricomycotina</taxon>
        <taxon>Agaricomycetes</taxon>
        <taxon>Auriculariales</taxon>
        <taxon>Exidiaceae</taxon>
        <taxon>Exidia</taxon>
    </lineage>
</organism>
<dbReference type="EMBL" id="KV426138">
    <property type="protein sequence ID" value="KZV87021.1"/>
    <property type="molecule type" value="Genomic_DNA"/>
</dbReference>
<protein>
    <recommendedName>
        <fullName evidence="3">F-box domain-containing protein</fullName>
    </recommendedName>
</protein>
<dbReference type="AlphaFoldDB" id="A0A165EIL4"/>